<dbReference type="OrthoDB" id="2373449at2759"/>
<feature type="non-terminal residue" evidence="1">
    <location>
        <position position="126"/>
    </location>
</feature>
<accession>A0A9N9KD61</accession>
<dbReference type="AlphaFoldDB" id="A0A9N9KD61"/>
<evidence type="ECO:0000313" key="2">
    <source>
        <dbReference type="Proteomes" id="UP000789405"/>
    </source>
</evidence>
<feature type="non-terminal residue" evidence="1">
    <location>
        <position position="1"/>
    </location>
</feature>
<gene>
    <name evidence="1" type="ORF">DERYTH_LOCUS26825</name>
</gene>
<dbReference type="Proteomes" id="UP000789405">
    <property type="component" value="Unassembled WGS sequence"/>
</dbReference>
<name>A0A9N9KD61_9GLOM</name>
<proteinExistence type="predicted"/>
<organism evidence="1 2">
    <name type="scientific">Dentiscutata erythropus</name>
    <dbReference type="NCBI Taxonomy" id="1348616"/>
    <lineage>
        <taxon>Eukaryota</taxon>
        <taxon>Fungi</taxon>
        <taxon>Fungi incertae sedis</taxon>
        <taxon>Mucoromycota</taxon>
        <taxon>Glomeromycotina</taxon>
        <taxon>Glomeromycetes</taxon>
        <taxon>Diversisporales</taxon>
        <taxon>Gigasporaceae</taxon>
        <taxon>Dentiscutata</taxon>
    </lineage>
</organism>
<dbReference type="EMBL" id="CAJVPY010058327">
    <property type="protein sequence ID" value="CAG8819716.1"/>
    <property type="molecule type" value="Genomic_DNA"/>
</dbReference>
<protein>
    <submittedName>
        <fullName evidence="1">24938_t:CDS:1</fullName>
    </submittedName>
</protein>
<keyword evidence="2" id="KW-1185">Reference proteome</keyword>
<sequence>LGIFMIKFHAMRASREFNQAEQRAADFMTKKIEKLYLPLAYKQMIDEIMNNRHELYSIDANITSDELIMKSVLVHIVGLHASIPQDTSPLAAYLQDAQGCQSHYIIACQSDYETVLFNAIAQGGVV</sequence>
<evidence type="ECO:0000313" key="1">
    <source>
        <dbReference type="EMBL" id="CAG8819716.1"/>
    </source>
</evidence>
<comment type="caution">
    <text evidence="1">The sequence shown here is derived from an EMBL/GenBank/DDBJ whole genome shotgun (WGS) entry which is preliminary data.</text>
</comment>
<reference evidence="1" key="1">
    <citation type="submission" date="2021-06" db="EMBL/GenBank/DDBJ databases">
        <authorList>
            <person name="Kallberg Y."/>
            <person name="Tangrot J."/>
            <person name="Rosling A."/>
        </authorList>
    </citation>
    <scope>NUCLEOTIDE SEQUENCE</scope>
    <source>
        <strain evidence="1">MA453B</strain>
    </source>
</reference>